<accession>A0A380MLU9</accession>
<sequence>MCLSVNVVSSPLTTKVLPALASSGSSTVTVTLPSWSISFAVIVSSPSPIVTPVGALGALTGGVVSAWVAVSLARSVASLLFCPSTVWLAVTSLPSLTLSAGMLTVPVSLSTLTEGLSPVHLLLFGSLLTVTVFSLPLSSV</sequence>
<evidence type="ECO:0000313" key="3">
    <source>
        <dbReference type="Proteomes" id="UP000254575"/>
    </source>
</evidence>
<protein>
    <submittedName>
        <fullName evidence="2">Uncharacterized protein</fullName>
    </submittedName>
</protein>
<keyword evidence="3" id="KW-1185">Reference proteome</keyword>
<dbReference type="EMBL" id="UHIA01000003">
    <property type="protein sequence ID" value="SUO92828.1"/>
    <property type="molecule type" value="Genomic_DNA"/>
</dbReference>
<keyword evidence="1" id="KW-0472">Membrane</keyword>
<gene>
    <name evidence="2" type="ORF">NCTC10717_00762</name>
</gene>
<dbReference type="Proteomes" id="UP000254575">
    <property type="component" value="Unassembled WGS sequence"/>
</dbReference>
<feature type="transmembrane region" description="Helical" evidence="1">
    <location>
        <begin position="53"/>
        <end position="73"/>
    </location>
</feature>
<evidence type="ECO:0000256" key="1">
    <source>
        <dbReference type="SAM" id="Phobius"/>
    </source>
</evidence>
<dbReference type="AlphaFoldDB" id="A0A380MLU9"/>
<name>A0A380MLU9_9GAMM</name>
<feature type="transmembrane region" description="Helical" evidence="1">
    <location>
        <begin position="85"/>
        <end position="107"/>
    </location>
</feature>
<keyword evidence="1" id="KW-1133">Transmembrane helix</keyword>
<evidence type="ECO:0000313" key="2">
    <source>
        <dbReference type="EMBL" id="SUO92828.1"/>
    </source>
</evidence>
<proteinExistence type="predicted"/>
<reference evidence="2 3" key="1">
    <citation type="submission" date="2018-06" db="EMBL/GenBank/DDBJ databases">
        <authorList>
            <consortium name="Pathogen Informatics"/>
            <person name="Doyle S."/>
        </authorList>
    </citation>
    <scope>NUCLEOTIDE SEQUENCE [LARGE SCALE GENOMIC DNA]</scope>
    <source>
        <strain evidence="2 3">NCTC10717</strain>
    </source>
</reference>
<keyword evidence="1" id="KW-0812">Transmembrane</keyword>
<feature type="transmembrane region" description="Helical" evidence="1">
    <location>
        <begin position="119"/>
        <end position="137"/>
    </location>
</feature>
<organism evidence="2 3">
    <name type="scientific">Suttonella indologenes</name>
    <dbReference type="NCBI Taxonomy" id="13276"/>
    <lineage>
        <taxon>Bacteria</taxon>
        <taxon>Pseudomonadati</taxon>
        <taxon>Pseudomonadota</taxon>
        <taxon>Gammaproteobacteria</taxon>
        <taxon>Cardiobacteriales</taxon>
        <taxon>Cardiobacteriaceae</taxon>
        <taxon>Suttonella</taxon>
    </lineage>
</organism>